<feature type="active site" evidence="3">
    <location>
        <position position="247"/>
    </location>
</feature>
<comment type="caution">
    <text evidence="7">The sequence shown here is derived from an EMBL/GenBank/DDBJ whole genome shotgun (WGS) entry which is preliminary data.</text>
</comment>
<dbReference type="RefSeq" id="WP_393172822.1">
    <property type="nucleotide sequence ID" value="NZ_JBICRM010000029.1"/>
</dbReference>
<sequence length="424" mass="43949">MSEQRAAQHWIDGAEAAGGGCERIEVVNPATATVIADLPAGTAADVDRAVAAAQRAFPEWSAVPVSERAAAIARIADGITDAIDDFAATVTSEMGSPISYAKVVQAGLPYQVASSFAALADGYAWEEELGNRLIVREPIGVVGAITPWNAPLYQTVAKDAPALLAGCTVVLKPSVVTPLTAALFAELTAAAGIPAGAFNVVYGAGSVVGEAISGHQGIDMVSFTGSTGAGKRVSISAAGTVKRVALELGGKSANVILDDADMQNAVNLGLEYAWMNGGQTCAAWTRMLVPASRHDEIVELAVAAAGSYGVGDPTDPATRIGPMSSVAQQGRVSGYNLLTADGFRVGIVQHATFSLAGDVGPPDGSSTPRTVPPCRRALLRRSRRLRGWHPRRRGAGGVHRRVRPGPGRFGEHAHRRPAARRVMQ</sequence>
<protein>
    <submittedName>
        <fullName evidence="7">Aldehyde dehydrogenase family protein</fullName>
    </submittedName>
</protein>
<name>A0ABW7AMG9_9ACTN</name>
<evidence type="ECO:0000256" key="4">
    <source>
        <dbReference type="RuleBase" id="RU003345"/>
    </source>
</evidence>
<feature type="domain" description="Aldehyde dehydrogenase" evidence="6">
    <location>
        <begin position="22"/>
        <end position="335"/>
    </location>
</feature>
<keyword evidence="2 4" id="KW-0560">Oxidoreductase</keyword>
<dbReference type="SUPFAM" id="SSF53720">
    <property type="entry name" value="ALDH-like"/>
    <property type="match status" value="1"/>
</dbReference>
<feature type="region of interest" description="Disordered" evidence="5">
    <location>
        <begin position="389"/>
        <end position="424"/>
    </location>
</feature>
<evidence type="ECO:0000256" key="3">
    <source>
        <dbReference type="PROSITE-ProRule" id="PRU10007"/>
    </source>
</evidence>
<gene>
    <name evidence="7" type="ORF">ACFLIM_35860</name>
</gene>
<dbReference type="PANTHER" id="PTHR42804">
    <property type="entry name" value="ALDEHYDE DEHYDROGENASE"/>
    <property type="match status" value="1"/>
</dbReference>
<keyword evidence="8" id="KW-1185">Reference proteome</keyword>
<evidence type="ECO:0000259" key="6">
    <source>
        <dbReference type="Pfam" id="PF00171"/>
    </source>
</evidence>
<dbReference type="InterPro" id="IPR016161">
    <property type="entry name" value="Ald_DH/histidinol_DH"/>
</dbReference>
<dbReference type="EMBL" id="JBICRM010000029">
    <property type="protein sequence ID" value="MFG1708590.1"/>
    <property type="molecule type" value="Genomic_DNA"/>
</dbReference>
<dbReference type="InterPro" id="IPR015590">
    <property type="entry name" value="Aldehyde_DH_dom"/>
</dbReference>
<accession>A0ABW7AMG9</accession>
<evidence type="ECO:0000313" key="8">
    <source>
        <dbReference type="Proteomes" id="UP001603978"/>
    </source>
</evidence>
<feature type="compositionally biased region" description="Basic residues" evidence="5">
    <location>
        <begin position="413"/>
        <end position="424"/>
    </location>
</feature>
<evidence type="ECO:0000256" key="5">
    <source>
        <dbReference type="SAM" id="MobiDB-lite"/>
    </source>
</evidence>
<evidence type="ECO:0000313" key="7">
    <source>
        <dbReference type="EMBL" id="MFG1708590.1"/>
    </source>
</evidence>
<dbReference type="PANTHER" id="PTHR42804:SF1">
    <property type="entry name" value="ALDEHYDE DEHYDROGENASE-RELATED"/>
    <property type="match status" value="1"/>
</dbReference>
<dbReference type="InterPro" id="IPR016163">
    <property type="entry name" value="Ald_DH_C"/>
</dbReference>
<dbReference type="Gene3D" id="3.40.309.10">
    <property type="entry name" value="Aldehyde Dehydrogenase, Chain A, domain 2"/>
    <property type="match status" value="1"/>
</dbReference>
<evidence type="ECO:0000256" key="2">
    <source>
        <dbReference type="ARBA" id="ARBA00023002"/>
    </source>
</evidence>
<evidence type="ECO:0000256" key="1">
    <source>
        <dbReference type="ARBA" id="ARBA00009986"/>
    </source>
</evidence>
<dbReference type="Gene3D" id="3.40.605.10">
    <property type="entry name" value="Aldehyde Dehydrogenase, Chain A, domain 1"/>
    <property type="match status" value="1"/>
</dbReference>
<dbReference type="Pfam" id="PF00171">
    <property type="entry name" value="Aldedh"/>
    <property type="match status" value="1"/>
</dbReference>
<dbReference type="InterPro" id="IPR016162">
    <property type="entry name" value="Ald_DH_N"/>
</dbReference>
<comment type="similarity">
    <text evidence="1 4">Belongs to the aldehyde dehydrogenase family.</text>
</comment>
<proteinExistence type="inferred from homology"/>
<feature type="compositionally biased region" description="Basic residues" evidence="5">
    <location>
        <begin position="389"/>
        <end position="403"/>
    </location>
</feature>
<reference evidence="7 8" key="1">
    <citation type="submission" date="2024-10" db="EMBL/GenBank/DDBJ databases">
        <authorList>
            <person name="Topkara A.R."/>
            <person name="Saygin H."/>
        </authorList>
    </citation>
    <scope>NUCLEOTIDE SEQUENCE [LARGE SCALE GENOMIC DNA]</scope>
    <source>
        <strain evidence="7 8">M3C6</strain>
    </source>
</reference>
<dbReference type="InterPro" id="IPR029510">
    <property type="entry name" value="Ald_DH_CS_GLU"/>
</dbReference>
<dbReference type="PROSITE" id="PS00687">
    <property type="entry name" value="ALDEHYDE_DEHYDR_GLU"/>
    <property type="match status" value="1"/>
</dbReference>
<dbReference type="Proteomes" id="UP001603978">
    <property type="component" value="Unassembled WGS sequence"/>
</dbReference>
<organism evidence="7 8">
    <name type="scientific">Nonomuraea marmarensis</name>
    <dbReference type="NCBI Taxonomy" id="3351344"/>
    <lineage>
        <taxon>Bacteria</taxon>
        <taxon>Bacillati</taxon>
        <taxon>Actinomycetota</taxon>
        <taxon>Actinomycetes</taxon>
        <taxon>Streptosporangiales</taxon>
        <taxon>Streptosporangiaceae</taxon>
        <taxon>Nonomuraea</taxon>
    </lineage>
</organism>